<protein>
    <submittedName>
        <fullName evidence="1">Uncharacterized protein</fullName>
    </submittedName>
</protein>
<dbReference type="AlphaFoldDB" id="A0ABD2BS54"/>
<organism evidence="1 2">
    <name type="scientific">Vespula squamosa</name>
    <name type="common">Southern yellow jacket</name>
    <name type="synonym">Wasp</name>
    <dbReference type="NCBI Taxonomy" id="30214"/>
    <lineage>
        <taxon>Eukaryota</taxon>
        <taxon>Metazoa</taxon>
        <taxon>Ecdysozoa</taxon>
        <taxon>Arthropoda</taxon>
        <taxon>Hexapoda</taxon>
        <taxon>Insecta</taxon>
        <taxon>Pterygota</taxon>
        <taxon>Neoptera</taxon>
        <taxon>Endopterygota</taxon>
        <taxon>Hymenoptera</taxon>
        <taxon>Apocrita</taxon>
        <taxon>Aculeata</taxon>
        <taxon>Vespoidea</taxon>
        <taxon>Vespidae</taxon>
        <taxon>Vespinae</taxon>
        <taxon>Vespula</taxon>
    </lineage>
</organism>
<sequence>SDCLELLLLSAGYSHLCHILQIIIYKKLRIDEVQYSITKIVLFFCSSTISTTNLDRLRILNIIALSLNQSITTLTYFIFNLHQALSFLIYCNAEECFEIIKTI</sequence>
<reference evidence="1 2" key="1">
    <citation type="journal article" date="2024" name="Ann. Entomol. Soc. Am.">
        <title>Genomic analyses of the southern and eastern yellowjacket wasps (Hymenoptera: Vespidae) reveal evolutionary signatures of social life.</title>
        <authorList>
            <person name="Catto M.A."/>
            <person name="Caine P.B."/>
            <person name="Orr S.E."/>
            <person name="Hunt B.G."/>
            <person name="Goodisman M.A.D."/>
        </authorList>
    </citation>
    <scope>NUCLEOTIDE SEQUENCE [LARGE SCALE GENOMIC DNA]</scope>
    <source>
        <strain evidence="1">233</strain>
        <tissue evidence="1">Head and thorax</tissue>
    </source>
</reference>
<proteinExistence type="predicted"/>
<gene>
    <name evidence="1" type="ORF">V1478_003249</name>
</gene>
<evidence type="ECO:0000313" key="2">
    <source>
        <dbReference type="Proteomes" id="UP001607302"/>
    </source>
</evidence>
<evidence type="ECO:0000313" key="1">
    <source>
        <dbReference type="EMBL" id="KAL2735609.1"/>
    </source>
</evidence>
<accession>A0ABD2BS54</accession>
<comment type="caution">
    <text evidence="1">The sequence shown here is derived from an EMBL/GenBank/DDBJ whole genome shotgun (WGS) entry which is preliminary data.</text>
</comment>
<feature type="non-terminal residue" evidence="1">
    <location>
        <position position="1"/>
    </location>
</feature>
<dbReference type="EMBL" id="JAUDFV010000064">
    <property type="protein sequence ID" value="KAL2735609.1"/>
    <property type="molecule type" value="Genomic_DNA"/>
</dbReference>
<name>A0ABD2BS54_VESSQ</name>
<dbReference type="Proteomes" id="UP001607302">
    <property type="component" value="Unassembled WGS sequence"/>
</dbReference>
<keyword evidence="2" id="KW-1185">Reference proteome</keyword>